<organism evidence="1 2">
    <name type="scientific">Nezara viridula</name>
    <name type="common">Southern green stink bug</name>
    <name type="synonym">Cimex viridulus</name>
    <dbReference type="NCBI Taxonomy" id="85310"/>
    <lineage>
        <taxon>Eukaryota</taxon>
        <taxon>Metazoa</taxon>
        <taxon>Ecdysozoa</taxon>
        <taxon>Arthropoda</taxon>
        <taxon>Hexapoda</taxon>
        <taxon>Insecta</taxon>
        <taxon>Pterygota</taxon>
        <taxon>Neoptera</taxon>
        <taxon>Paraneoptera</taxon>
        <taxon>Hemiptera</taxon>
        <taxon>Heteroptera</taxon>
        <taxon>Panheteroptera</taxon>
        <taxon>Pentatomomorpha</taxon>
        <taxon>Pentatomoidea</taxon>
        <taxon>Pentatomidae</taxon>
        <taxon>Pentatominae</taxon>
        <taxon>Nezara</taxon>
    </lineage>
</organism>
<keyword evidence="2" id="KW-1185">Reference proteome</keyword>
<dbReference type="EMBL" id="OV725078">
    <property type="protein sequence ID" value="CAH1392556.1"/>
    <property type="molecule type" value="Genomic_DNA"/>
</dbReference>
<gene>
    <name evidence="1" type="ORF">NEZAVI_LOCUS3359</name>
</gene>
<dbReference type="AlphaFoldDB" id="A0A9P0EEY4"/>
<dbReference type="Proteomes" id="UP001152798">
    <property type="component" value="Chromosome 2"/>
</dbReference>
<sequence length="76" mass="8355">MKKLSLRSRVSPLVVSGVGNTSISSSSAEVKVNRGPKDKSAYAALMDEYVRWDHVCIAKNPSLYVMTHHGVIHDKT</sequence>
<reference evidence="1" key="1">
    <citation type="submission" date="2022-01" db="EMBL/GenBank/DDBJ databases">
        <authorList>
            <person name="King R."/>
        </authorList>
    </citation>
    <scope>NUCLEOTIDE SEQUENCE</scope>
</reference>
<protein>
    <submittedName>
        <fullName evidence="1">Uncharacterized protein</fullName>
    </submittedName>
</protein>
<proteinExistence type="predicted"/>
<evidence type="ECO:0000313" key="2">
    <source>
        <dbReference type="Proteomes" id="UP001152798"/>
    </source>
</evidence>
<accession>A0A9P0EEY4</accession>
<name>A0A9P0EEY4_NEZVI</name>
<evidence type="ECO:0000313" key="1">
    <source>
        <dbReference type="EMBL" id="CAH1392556.1"/>
    </source>
</evidence>